<dbReference type="AlphaFoldDB" id="A0A518CH04"/>
<evidence type="ECO:0000313" key="2">
    <source>
        <dbReference type="Proteomes" id="UP000317178"/>
    </source>
</evidence>
<accession>A0A518CH04</accession>
<dbReference type="KEGG" id="plon:Pla110_02130"/>
<sequence length="164" mass="18963">MTQISVLNIVSPQGKASRTESPEESFCEKLQIDRVEWEGLASQWARREAGIDLMADFGCRGGFLEGISSKPVEEGFAPDRSTENDSARVDNKVNSFDIHYERIVYQRSARVQRTWPVRMSPVCESRKRSICLSVVLRLLKSVCRVKWRRKPVLYRLSYRRMASF</sequence>
<proteinExistence type="predicted"/>
<protein>
    <submittedName>
        <fullName evidence="1">Uncharacterized protein</fullName>
    </submittedName>
</protein>
<organism evidence="1 2">
    <name type="scientific">Polystyrenella longa</name>
    <dbReference type="NCBI Taxonomy" id="2528007"/>
    <lineage>
        <taxon>Bacteria</taxon>
        <taxon>Pseudomonadati</taxon>
        <taxon>Planctomycetota</taxon>
        <taxon>Planctomycetia</taxon>
        <taxon>Planctomycetales</taxon>
        <taxon>Planctomycetaceae</taxon>
        <taxon>Polystyrenella</taxon>
    </lineage>
</organism>
<keyword evidence="2" id="KW-1185">Reference proteome</keyword>
<evidence type="ECO:0000313" key="1">
    <source>
        <dbReference type="EMBL" id="QDU78509.1"/>
    </source>
</evidence>
<dbReference type="Proteomes" id="UP000317178">
    <property type="component" value="Chromosome"/>
</dbReference>
<reference evidence="1 2" key="1">
    <citation type="submission" date="2019-02" db="EMBL/GenBank/DDBJ databases">
        <title>Deep-cultivation of Planctomycetes and their phenomic and genomic characterization uncovers novel biology.</title>
        <authorList>
            <person name="Wiegand S."/>
            <person name="Jogler M."/>
            <person name="Boedeker C."/>
            <person name="Pinto D."/>
            <person name="Vollmers J."/>
            <person name="Rivas-Marin E."/>
            <person name="Kohn T."/>
            <person name="Peeters S.H."/>
            <person name="Heuer A."/>
            <person name="Rast P."/>
            <person name="Oberbeckmann S."/>
            <person name="Bunk B."/>
            <person name="Jeske O."/>
            <person name="Meyerdierks A."/>
            <person name="Storesund J.E."/>
            <person name="Kallscheuer N."/>
            <person name="Luecker S."/>
            <person name="Lage O.M."/>
            <person name="Pohl T."/>
            <person name="Merkel B.J."/>
            <person name="Hornburger P."/>
            <person name="Mueller R.-W."/>
            <person name="Bruemmer F."/>
            <person name="Labrenz M."/>
            <person name="Spormann A.M."/>
            <person name="Op den Camp H."/>
            <person name="Overmann J."/>
            <person name="Amann R."/>
            <person name="Jetten M.S.M."/>
            <person name="Mascher T."/>
            <person name="Medema M.H."/>
            <person name="Devos D.P."/>
            <person name="Kaster A.-K."/>
            <person name="Ovreas L."/>
            <person name="Rohde M."/>
            <person name="Galperin M.Y."/>
            <person name="Jogler C."/>
        </authorList>
    </citation>
    <scope>NUCLEOTIDE SEQUENCE [LARGE SCALE GENOMIC DNA]</scope>
    <source>
        <strain evidence="1 2">Pla110</strain>
    </source>
</reference>
<dbReference type="EMBL" id="CP036281">
    <property type="protein sequence ID" value="QDU78509.1"/>
    <property type="molecule type" value="Genomic_DNA"/>
</dbReference>
<name>A0A518CH04_9PLAN</name>
<gene>
    <name evidence="1" type="ORF">Pla110_02130</name>
</gene>